<dbReference type="EMBL" id="JBIAUT010000012">
    <property type="protein sequence ID" value="MFF4219792.1"/>
    <property type="molecule type" value="Genomic_DNA"/>
</dbReference>
<reference evidence="2 3" key="1">
    <citation type="submission" date="2024-10" db="EMBL/GenBank/DDBJ databases">
        <title>The Natural Products Discovery Center: Release of the First 8490 Sequenced Strains for Exploring Actinobacteria Biosynthetic Diversity.</title>
        <authorList>
            <person name="Kalkreuter E."/>
            <person name="Kautsar S.A."/>
            <person name="Yang D."/>
            <person name="Bader C.D."/>
            <person name="Teijaro C.N."/>
            <person name="Fluegel L."/>
            <person name="Davis C.M."/>
            <person name="Simpson J.R."/>
            <person name="Lauterbach L."/>
            <person name="Steele A.D."/>
            <person name="Gui C."/>
            <person name="Meng S."/>
            <person name="Li G."/>
            <person name="Viehrig K."/>
            <person name="Ye F."/>
            <person name="Su P."/>
            <person name="Kiefer A.F."/>
            <person name="Nichols A."/>
            <person name="Cepeda A.J."/>
            <person name="Yan W."/>
            <person name="Fan B."/>
            <person name="Jiang Y."/>
            <person name="Adhikari A."/>
            <person name="Zheng C.-J."/>
            <person name="Schuster L."/>
            <person name="Cowan T.M."/>
            <person name="Smanski M.J."/>
            <person name="Chevrette M.G."/>
            <person name="De Carvalho L.P.S."/>
            <person name="Shen B."/>
        </authorList>
    </citation>
    <scope>NUCLEOTIDE SEQUENCE [LARGE SCALE GENOMIC DNA]</scope>
    <source>
        <strain evidence="2 3">NPDC001650</strain>
    </source>
</reference>
<name>A0ABW6U912_9ACTN</name>
<sequence length="105" mass="10802">MTTDGWKVTATGPGAGLSATGSPSYGKESRFKAYGDLGHVTAQRSLTDGPADVSVTADAYAGSRATANYGFSDKGVSAAAEMSWGGRGMIEVREEQRTYPSLSAS</sequence>
<proteinExistence type="predicted"/>
<dbReference type="RefSeq" id="WP_388631763.1">
    <property type="nucleotide sequence ID" value="NZ_JBIAUT010000012.1"/>
</dbReference>
<evidence type="ECO:0008006" key="4">
    <source>
        <dbReference type="Google" id="ProtNLM"/>
    </source>
</evidence>
<evidence type="ECO:0000256" key="1">
    <source>
        <dbReference type="SAM" id="MobiDB-lite"/>
    </source>
</evidence>
<accession>A0ABW6U912</accession>
<protein>
    <recommendedName>
        <fullName evidence="4">Htaa domain-containing protein</fullName>
    </recommendedName>
</protein>
<comment type="caution">
    <text evidence="2">The sequence shown here is derived from an EMBL/GenBank/DDBJ whole genome shotgun (WGS) entry which is preliminary data.</text>
</comment>
<feature type="region of interest" description="Disordered" evidence="1">
    <location>
        <begin position="1"/>
        <end position="23"/>
    </location>
</feature>
<dbReference type="Proteomes" id="UP001602123">
    <property type="component" value="Unassembled WGS sequence"/>
</dbReference>
<evidence type="ECO:0000313" key="2">
    <source>
        <dbReference type="EMBL" id="MFF4219792.1"/>
    </source>
</evidence>
<keyword evidence="3" id="KW-1185">Reference proteome</keyword>
<gene>
    <name evidence="2" type="ORF">ACFYZM_26475</name>
</gene>
<evidence type="ECO:0000313" key="3">
    <source>
        <dbReference type="Proteomes" id="UP001602123"/>
    </source>
</evidence>
<organism evidence="2 3">
    <name type="scientific">Streptomyces nondiastaticus</name>
    <dbReference type="NCBI Taxonomy" id="3154512"/>
    <lineage>
        <taxon>Bacteria</taxon>
        <taxon>Bacillati</taxon>
        <taxon>Actinomycetota</taxon>
        <taxon>Actinomycetes</taxon>
        <taxon>Kitasatosporales</taxon>
        <taxon>Streptomycetaceae</taxon>
        <taxon>Streptomyces</taxon>
    </lineage>
</organism>